<keyword evidence="9" id="KW-0131">Cell cycle</keyword>
<comment type="similarity">
    <text evidence="10">Belongs to the ZapG family.</text>
</comment>
<evidence type="ECO:0000313" key="15">
    <source>
        <dbReference type="Proteomes" id="UP000011067"/>
    </source>
</evidence>
<keyword evidence="3" id="KW-0997">Cell inner membrane</keyword>
<protein>
    <recommendedName>
        <fullName evidence="11">Z-ring associated protein G</fullName>
    </recommendedName>
    <alternativeName>
        <fullName evidence="12">Cell division protein ZapG</fullName>
    </alternativeName>
</protein>
<accession>A0ABN4B228</accession>
<name>A0ABN4B228_9ENTR</name>
<evidence type="ECO:0000256" key="3">
    <source>
        <dbReference type="ARBA" id="ARBA00022519"/>
    </source>
</evidence>
<evidence type="ECO:0000256" key="5">
    <source>
        <dbReference type="ARBA" id="ARBA00022692"/>
    </source>
</evidence>
<evidence type="ECO:0000256" key="4">
    <source>
        <dbReference type="ARBA" id="ARBA00022618"/>
    </source>
</evidence>
<dbReference type="RefSeq" id="WP_015344354.1">
    <property type="nucleotide sequence ID" value="NC_020075.1"/>
</dbReference>
<dbReference type="InterPro" id="IPR009386">
    <property type="entry name" value="ZapG-like"/>
</dbReference>
<evidence type="ECO:0000256" key="9">
    <source>
        <dbReference type="ARBA" id="ARBA00023306"/>
    </source>
</evidence>
<reference evidence="14 15" key="1">
    <citation type="journal article" date="2013" name="Genome Biol. Evol.">
        <title>Sequence context of indel mutations and their effect on protein evolution in a bacterial endosymbiont.</title>
        <authorList>
            <person name="Williams L.E."/>
            <person name="Wernegreen J.J."/>
        </authorList>
    </citation>
    <scope>NUCLEOTIDE SEQUENCE [LARGE SCALE GENOMIC DNA]</scope>
    <source>
        <strain evidence="14 15">640</strain>
    </source>
</reference>
<evidence type="ECO:0000256" key="11">
    <source>
        <dbReference type="ARBA" id="ARBA00035703"/>
    </source>
</evidence>
<keyword evidence="8 13" id="KW-0472">Membrane</keyword>
<dbReference type="PANTHER" id="PTHR39579:SF1">
    <property type="entry name" value="INNER MEMBRANE PROTEIN YHCB"/>
    <property type="match status" value="1"/>
</dbReference>
<dbReference type="Pfam" id="PF06295">
    <property type="entry name" value="ZapG-like"/>
    <property type="match status" value="1"/>
</dbReference>
<evidence type="ECO:0000313" key="14">
    <source>
        <dbReference type="EMBL" id="AGC03338.1"/>
    </source>
</evidence>
<keyword evidence="15" id="KW-1185">Reference proteome</keyword>
<gene>
    <name evidence="14" type="primary">yhcB</name>
    <name evidence="14" type="ORF">BCHRO640_050</name>
</gene>
<evidence type="ECO:0000256" key="12">
    <source>
        <dbReference type="ARBA" id="ARBA00035727"/>
    </source>
</evidence>
<dbReference type="EMBL" id="CP003903">
    <property type="protein sequence ID" value="AGC03338.1"/>
    <property type="molecule type" value="Genomic_DNA"/>
</dbReference>
<keyword evidence="4" id="KW-0132">Cell division</keyword>
<organism evidence="14 15">
    <name type="scientific">Candidatus Blochmanniella chromaiodes str. 640</name>
    <dbReference type="NCBI Taxonomy" id="1240471"/>
    <lineage>
        <taxon>Bacteria</taxon>
        <taxon>Pseudomonadati</taxon>
        <taxon>Pseudomonadota</taxon>
        <taxon>Gammaproteobacteria</taxon>
        <taxon>Enterobacterales</taxon>
        <taxon>Enterobacteriaceae</taxon>
        <taxon>ant endosymbionts</taxon>
        <taxon>Candidatus Blochmanniella</taxon>
    </lineage>
</organism>
<keyword evidence="6" id="KW-0133">Cell shape</keyword>
<keyword evidence="7 13" id="KW-1133">Transmembrane helix</keyword>
<keyword evidence="5 13" id="KW-0812">Transmembrane</keyword>
<proteinExistence type="inferred from homology"/>
<evidence type="ECO:0000256" key="2">
    <source>
        <dbReference type="ARBA" id="ARBA00022475"/>
    </source>
</evidence>
<evidence type="ECO:0000256" key="6">
    <source>
        <dbReference type="ARBA" id="ARBA00022960"/>
    </source>
</evidence>
<evidence type="ECO:0000256" key="7">
    <source>
        <dbReference type="ARBA" id="ARBA00022989"/>
    </source>
</evidence>
<evidence type="ECO:0000256" key="10">
    <source>
        <dbReference type="ARBA" id="ARBA00035657"/>
    </source>
</evidence>
<evidence type="ECO:0000256" key="8">
    <source>
        <dbReference type="ARBA" id="ARBA00023136"/>
    </source>
</evidence>
<keyword evidence="2" id="KW-1003">Cell membrane</keyword>
<evidence type="ECO:0000256" key="1">
    <source>
        <dbReference type="ARBA" id="ARBA00004377"/>
    </source>
</evidence>
<dbReference type="PANTHER" id="PTHR39579">
    <property type="entry name" value="INNER MEMBRANE PROTEIN YHCB"/>
    <property type="match status" value="1"/>
</dbReference>
<evidence type="ECO:0000256" key="13">
    <source>
        <dbReference type="SAM" id="Phobius"/>
    </source>
</evidence>
<comment type="subcellular location">
    <subcellularLocation>
        <location evidence="1">Cell inner membrane</location>
        <topology evidence="1">Single-pass membrane protein</topology>
    </subcellularLocation>
</comment>
<feature type="transmembrane region" description="Helical" evidence="13">
    <location>
        <begin position="6"/>
        <end position="23"/>
    </location>
</feature>
<dbReference type="Proteomes" id="UP000011067">
    <property type="component" value="Chromosome"/>
</dbReference>
<sequence>MIWICILVSLIIGIIIGAFIMYYKARYLLNNQKTLYNELQDKKVKLNEYQKELSNHFIYTIKLLNKIEDDYRHLSHNVKRSANFFLPNTHIQDNIHAFNTKKTTIKNEQLPIEAPLDYSSNTENTIKNHDNE</sequence>